<organism evidence="2 3">
    <name type="scientific">Gelatiniphilus marinus</name>
    <dbReference type="NCBI Taxonomy" id="1759464"/>
    <lineage>
        <taxon>Bacteria</taxon>
        <taxon>Pseudomonadati</taxon>
        <taxon>Bacteroidota</taxon>
        <taxon>Flavobacteriia</taxon>
        <taxon>Flavobacteriales</taxon>
        <taxon>Flavobacteriaceae</taxon>
        <taxon>Gelatiniphilus</taxon>
    </lineage>
</organism>
<gene>
    <name evidence="2" type="ORF">ACFSQS_02255</name>
</gene>
<comment type="caution">
    <text evidence="2">The sequence shown here is derived from an EMBL/GenBank/DDBJ whole genome shotgun (WGS) entry which is preliminary data.</text>
</comment>
<evidence type="ECO:0000313" key="2">
    <source>
        <dbReference type="EMBL" id="MFD2533911.1"/>
    </source>
</evidence>
<keyword evidence="3" id="KW-1185">Reference proteome</keyword>
<evidence type="ECO:0000256" key="1">
    <source>
        <dbReference type="SAM" id="SignalP"/>
    </source>
</evidence>
<keyword evidence="1" id="KW-0732">Signal</keyword>
<dbReference type="EMBL" id="JBHULK010000001">
    <property type="protein sequence ID" value="MFD2533911.1"/>
    <property type="molecule type" value="Genomic_DNA"/>
</dbReference>
<proteinExistence type="predicted"/>
<feature type="chain" id="PRO_5047502621" evidence="1">
    <location>
        <begin position="20"/>
        <end position="224"/>
    </location>
</feature>
<dbReference type="Pfam" id="PF10677">
    <property type="entry name" value="DUF2490"/>
    <property type="match status" value="1"/>
</dbReference>
<feature type="signal peptide" evidence="1">
    <location>
        <begin position="1"/>
        <end position="19"/>
    </location>
</feature>
<accession>A0ABW5JQ52</accession>
<protein>
    <submittedName>
        <fullName evidence="2">DUF2490 domain-containing protein</fullName>
    </submittedName>
</protein>
<sequence length="224" mass="26036">MKYLLTTLLTILTLSLSYAQTNAEDELGAWYTLSGSHKISNNFSIGTLAQLWLFEETQNFNFILLTGGLNYHVSPKLTTTIAFSYADIDGGFNTNSPHTFENRLAEQIVFKHKTSKLPIDHRFRAEHRFFSKLNTNTTKHRFRYRLGTKIVLNKHLFLRLNDEFLVTLNSNKLTENRFYSALGININKSSNLQFGYLNRKIKGQNFHRLQVSLFFKTDLRKKKS</sequence>
<evidence type="ECO:0000313" key="3">
    <source>
        <dbReference type="Proteomes" id="UP001597441"/>
    </source>
</evidence>
<dbReference type="Proteomes" id="UP001597441">
    <property type="component" value="Unassembled WGS sequence"/>
</dbReference>
<name>A0ABW5JQ52_9FLAO</name>
<reference evidence="3" key="1">
    <citation type="journal article" date="2019" name="Int. J. Syst. Evol. Microbiol.">
        <title>The Global Catalogue of Microorganisms (GCM) 10K type strain sequencing project: providing services to taxonomists for standard genome sequencing and annotation.</title>
        <authorList>
            <consortium name="The Broad Institute Genomics Platform"/>
            <consortium name="The Broad Institute Genome Sequencing Center for Infectious Disease"/>
            <person name="Wu L."/>
            <person name="Ma J."/>
        </authorList>
    </citation>
    <scope>NUCLEOTIDE SEQUENCE [LARGE SCALE GENOMIC DNA]</scope>
    <source>
        <strain evidence="3">KCTC 42903</strain>
    </source>
</reference>
<dbReference type="InterPro" id="IPR019619">
    <property type="entry name" value="DUF2490"/>
</dbReference>
<dbReference type="RefSeq" id="WP_388013430.1">
    <property type="nucleotide sequence ID" value="NZ_JBHUDT010000001.1"/>
</dbReference>